<dbReference type="GeneID" id="119723397"/>
<sequence>MSGGHTPLDGIICQDSMSSQELEGSSNEDGDSNNIGEIPHPSSPLPRSSSSLTVENLRLFEEVTERSAAGSPIVLRSVQDSVRTASPLGPVKTGRASPVRADSRPSSQARVNTPPRISAESLRTGSSKPLPPIGGEKANNDGDVDQDAKSSSTSTDGKTISTNGDRPETNSRLSQPRILSYRRERTSLNDDTDRTIQTAESVTRSERSVSFKDESDTRSQTKSPEKATRSSVKSPAITEVVKRKNPDGTERIGVSIATETEWSWLESVALAGKGEVELQEADQTKTPPSSGFPRKRRHRKGSQSTVGYHSEGSDVENGGSKSRADSFFEEDQNEDSQSESEYSDDDVAPLPTDTLIPSIGPPRIIQYQRESDKAAAYPESPSNRTNTSAGPGMQRIPRFDSFGGSRVSYSSEMDEEDLNGVCEFCQQELKSFPTPEMAQTMTPDEIYCCEDYQQLVEFTLTHSPEDKYPVDELIDIQPHAPYGSKQARRAAKERAAARMRDREMARQRAAGANQANFYASHRLEILDGVARQMKTINYQLSSQKCLDEGWTVRPPTPKDDDGGPPVVFQPEPVIPPPIMSQARQGIRDPKTVQKFYDNGKLFMLMFPDGTGNVFYPSGNIAILITSVEKGQYAYLVYEDIQNNAPLLAMFEPNGCSTCYHSNGNIRMSLDQYGGVFTDSKGAVKKKWSWKDQVTHVHAPPFQPICFAINKVFSVRCMAQDQVYLAFNCSLQSIRFNVGVKLKLVAPQLIPEEPIDDHALYMSEVKAYVELILDKMHNIQKFSKSPKLENLRPSLRLQHDIVRNEQLKNRRGRKYVTTSGGKDAPVVTVN</sequence>
<dbReference type="OMA" id="MFSGPCE"/>
<name>A0A913ZFW2_PATMI</name>
<feature type="domain" description="FAM194 C-terminal" evidence="2">
    <location>
        <begin position="592"/>
        <end position="790"/>
    </location>
</feature>
<dbReference type="Proteomes" id="UP000887568">
    <property type="component" value="Unplaced"/>
</dbReference>
<feature type="compositionally biased region" description="Polar residues" evidence="1">
    <location>
        <begin position="15"/>
        <end position="25"/>
    </location>
</feature>
<evidence type="ECO:0000259" key="2">
    <source>
        <dbReference type="Pfam" id="PF14977"/>
    </source>
</evidence>
<dbReference type="AlphaFoldDB" id="A0A913ZFW2"/>
<dbReference type="InterPro" id="IPR029281">
    <property type="entry name" value="FAM194_C"/>
</dbReference>
<feature type="compositionally biased region" description="Basic and acidic residues" evidence="1">
    <location>
        <begin position="181"/>
        <end position="194"/>
    </location>
</feature>
<evidence type="ECO:0000313" key="3">
    <source>
        <dbReference type="EnsemblMetazoa" id="XP_038049941.1"/>
    </source>
</evidence>
<evidence type="ECO:0000313" key="4">
    <source>
        <dbReference type="Proteomes" id="UP000887568"/>
    </source>
</evidence>
<dbReference type="PANTHER" id="PTHR23093:SF18">
    <property type="entry name" value="GLUTAMATE RICH 6"/>
    <property type="match status" value="1"/>
</dbReference>
<reference evidence="3" key="1">
    <citation type="submission" date="2022-11" db="UniProtKB">
        <authorList>
            <consortium name="EnsemblMetazoa"/>
        </authorList>
    </citation>
    <scope>IDENTIFICATION</scope>
</reference>
<feature type="compositionally biased region" description="Basic and acidic residues" evidence="1">
    <location>
        <begin position="240"/>
        <end position="250"/>
    </location>
</feature>
<protein>
    <recommendedName>
        <fullName evidence="2">FAM194 C-terminal domain-containing protein</fullName>
    </recommendedName>
</protein>
<proteinExistence type="predicted"/>
<feature type="region of interest" description="Disordered" evidence="1">
    <location>
        <begin position="1"/>
        <end position="51"/>
    </location>
</feature>
<feature type="compositionally biased region" description="Polar residues" evidence="1">
    <location>
        <begin position="380"/>
        <end position="389"/>
    </location>
</feature>
<feature type="region of interest" description="Disordered" evidence="1">
    <location>
        <begin position="276"/>
        <end position="408"/>
    </location>
</feature>
<dbReference type="EnsemblMetazoa" id="XM_038194013.1">
    <property type="protein sequence ID" value="XP_038049941.1"/>
    <property type="gene ID" value="LOC119723397"/>
</dbReference>
<dbReference type="PANTHER" id="PTHR23093">
    <property type="entry name" value="SIMILAR TO CHROMOSOME 3 OPEN READING FRAME 20"/>
    <property type="match status" value="1"/>
</dbReference>
<feature type="compositionally biased region" description="Basic and acidic residues" evidence="1">
    <location>
        <begin position="203"/>
        <end position="228"/>
    </location>
</feature>
<dbReference type="Pfam" id="PF14977">
    <property type="entry name" value="FAM194"/>
    <property type="match status" value="1"/>
</dbReference>
<feature type="region of interest" description="Disordered" evidence="1">
    <location>
        <begin position="63"/>
        <end position="257"/>
    </location>
</feature>
<dbReference type="OrthoDB" id="527209at2759"/>
<feature type="region of interest" description="Disordered" evidence="1">
    <location>
        <begin position="809"/>
        <end position="829"/>
    </location>
</feature>
<feature type="compositionally biased region" description="Acidic residues" evidence="1">
    <location>
        <begin position="327"/>
        <end position="347"/>
    </location>
</feature>
<dbReference type="RefSeq" id="XP_038049941.1">
    <property type="nucleotide sequence ID" value="XM_038194013.1"/>
</dbReference>
<accession>A0A913ZFW2</accession>
<feature type="compositionally biased region" description="Polar residues" evidence="1">
    <location>
        <begin position="149"/>
        <end position="174"/>
    </location>
</feature>
<organism evidence="3 4">
    <name type="scientific">Patiria miniata</name>
    <name type="common">Bat star</name>
    <name type="synonym">Asterina miniata</name>
    <dbReference type="NCBI Taxonomy" id="46514"/>
    <lineage>
        <taxon>Eukaryota</taxon>
        <taxon>Metazoa</taxon>
        <taxon>Echinodermata</taxon>
        <taxon>Eleutherozoa</taxon>
        <taxon>Asterozoa</taxon>
        <taxon>Asteroidea</taxon>
        <taxon>Valvatacea</taxon>
        <taxon>Valvatida</taxon>
        <taxon>Asterinidae</taxon>
        <taxon>Patiria</taxon>
    </lineage>
</organism>
<keyword evidence="4" id="KW-1185">Reference proteome</keyword>
<evidence type="ECO:0000256" key="1">
    <source>
        <dbReference type="SAM" id="MobiDB-lite"/>
    </source>
</evidence>